<protein>
    <submittedName>
        <fullName evidence="1">Adenine specific DNA methylase Mod</fullName>
    </submittedName>
</protein>
<gene>
    <name evidence="1" type="ORF">NCTC8684_01043</name>
</gene>
<reference evidence="1 2" key="1">
    <citation type="submission" date="2018-06" db="EMBL/GenBank/DDBJ databases">
        <authorList>
            <consortium name="Pathogen Informatics"/>
            <person name="Doyle S."/>
        </authorList>
    </citation>
    <scope>NUCLEOTIDE SEQUENCE [LARGE SCALE GENOMIC DNA]</scope>
    <source>
        <strain evidence="1 2">NCTC8684</strain>
    </source>
</reference>
<name>A0AAX2M7W0_CHRVL</name>
<sequence length="168" mass="18356">MGRRYIGIEMGEHAHTHCLPRLEKVIAGEQGGISQAVGWQGGGGFSFYTLGEAAFDEDGRINPAVNFATLAAYVWHIETGTTGQNTFETPLLGIHNNTAYFLLYNGILGDRKPAGGNVLTHAVLAWLREHYPHAGPMVVYGETSRLGPARLAAENISFKQIPYDVQMR</sequence>
<dbReference type="AlphaFoldDB" id="A0AAX2M7W0"/>
<keyword evidence="1" id="KW-0489">Methyltransferase</keyword>
<organism evidence="1 2">
    <name type="scientific">Chromobacterium violaceum</name>
    <dbReference type="NCBI Taxonomy" id="536"/>
    <lineage>
        <taxon>Bacteria</taxon>
        <taxon>Pseudomonadati</taxon>
        <taxon>Pseudomonadota</taxon>
        <taxon>Betaproteobacteria</taxon>
        <taxon>Neisseriales</taxon>
        <taxon>Chromobacteriaceae</taxon>
        <taxon>Chromobacterium</taxon>
    </lineage>
</organism>
<dbReference type="GO" id="GO:0008168">
    <property type="term" value="F:methyltransferase activity"/>
    <property type="evidence" value="ECO:0007669"/>
    <property type="project" value="UniProtKB-KW"/>
</dbReference>
<dbReference type="Proteomes" id="UP000254029">
    <property type="component" value="Unassembled WGS sequence"/>
</dbReference>
<dbReference type="EMBL" id="UIGR01000001">
    <property type="protein sequence ID" value="SUX31971.1"/>
    <property type="molecule type" value="Genomic_DNA"/>
</dbReference>
<dbReference type="GO" id="GO:0032259">
    <property type="term" value="P:methylation"/>
    <property type="evidence" value="ECO:0007669"/>
    <property type="project" value="UniProtKB-KW"/>
</dbReference>
<evidence type="ECO:0000313" key="1">
    <source>
        <dbReference type="EMBL" id="SUX31971.1"/>
    </source>
</evidence>
<evidence type="ECO:0000313" key="2">
    <source>
        <dbReference type="Proteomes" id="UP000254029"/>
    </source>
</evidence>
<proteinExistence type="predicted"/>
<comment type="caution">
    <text evidence="1">The sequence shown here is derived from an EMBL/GenBank/DDBJ whole genome shotgun (WGS) entry which is preliminary data.</text>
</comment>
<accession>A0AAX2M7W0</accession>
<keyword evidence="1" id="KW-0808">Transferase</keyword>
<dbReference type="REBASE" id="423612">
    <property type="entry name" value="M.Cvi8684ORF1043P"/>
</dbReference>